<evidence type="ECO:0000256" key="5">
    <source>
        <dbReference type="ARBA" id="ARBA00023136"/>
    </source>
</evidence>
<dbReference type="NCBIfam" id="TIGR00360">
    <property type="entry name" value="ComEC_N-term"/>
    <property type="match status" value="1"/>
</dbReference>
<dbReference type="PANTHER" id="PTHR30619">
    <property type="entry name" value="DNA INTERNALIZATION/COMPETENCE PROTEIN COMEC/REC2"/>
    <property type="match status" value="1"/>
</dbReference>
<dbReference type="Pfam" id="PF03772">
    <property type="entry name" value="Competence"/>
    <property type="match status" value="1"/>
</dbReference>
<feature type="transmembrane region" description="Helical" evidence="6">
    <location>
        <begin position="307"/>
        <end position="327"/>
    </location>
</feature>
<evidence type="ECO:0000256" key="1">
    <source>
        <dbReference type="ARBA" id="ARBA00004651"/>
    </source>
</evidence>
<dbReference type="InterPro" id="IPR035681">
    <property type="entry name" value="ComA-like_MBL"/>
</dbReference>
<dbReference type="InterPro" id="IPR036866">
    <property type="entry name" value="RibonucZ/Hydroxyglut_hydro"/>
</dbReference>
<protein>
    <submittedName>
        <fullName evidence="8">DNA internalization-related competence protein ComEC/Rec2</fullName>
    </submittedName>
</protein>
<keyword evidence="3 6" id="KW-0812">Transmembrane</keyword>
<feature type="transmembrane region" description="Helical" evidence="6">
    <location>
        <begin position="475"/>
        <end position="493"/>
    </location>
</feature>
<dbReference type="Gene3D" id="3.60.15.10">
    <property type="entry name" value="Ribonuclease Z/Hydroxyacylglutathione hydrolase-like"/>
    <property type="match status" value="1"/>
</dbReference>
<dbReference type="PANTHER" id="PTHR30619:SF1">
    <property type="entry name" value="RECOMBINATION PROTEIN 2"/>
    <property type="match status" value="1"/>
</dbReference>
<dbReference type="InterPro" id="IPR004797">
    <property type="entry name" value="Competence_ComEC/Rec2"/>
</dbReference>
<evidence type="ECO:0000256" key="2">
    <source>
        <dbReference type="ARBA" id="ARBA00022475"/>
    </source>
</evidence>
<dbReference type="InterPro" id="IPR001279">
    <property type="entry name" value="Metallo-B-lactamas"/>
</dbReference>
<reference evidence="8" key="1">
    <citation type="submission" date="2024-06" db="EMBL/GenBank/DDBJ databases">
        <title>Draft Genome Sequence of Deinococcus sonorensis Type Strain KR-87, a Biofilm Producing Representative of the Genus Deinococcus.</title>
        <authorList>
            <person name="Boren L.S."/>
            <person name="Grosso R.A."/>
            <person name="Hugenberg-Cox A.N."/>
            <person name="Hill J.T.E."/>
            <person name="Albert C.M."/>
            <person name="Tuohy J.M."/>
        </authorList>
    </citation>
    <scope>NUCLEOTIDE SEQUENCE</scope>
    <source>
        <strain evidence="8">KR-87</strain>
    </source>
</reference>
<dbReference type="GO" id="GO:0005886">
    <property type="term" value="C:plasma membrane"/>
    <property type="evidence" value="ECO:0007669"/>
    <property type="project" value="UniProtKB-SubCell"/>
</dbReference>
<evidence type="ECO:0000256" key="6">
    <source>
        <dbReference type="SAM" id="Phobius"/>
    </source>
</evidence>
<dbReference type="Pfam" id="PF12706">
    <property type="entry name" value="Lactamase_B_2"/>
    <property type="match status" value="1"/>
</dbReference>
<evidence type="ECO:0000256" key="4">
    <source>
        <dbReference type="ARBA" id="ARBA00022989"/>
    </source>
</evidence>
<gene>
    <name evidence="8" type="ORF">ABOD76_10975</name>
</gene>
<dbReference type="NCBIfam" id="TIGR00361">
    <property type="entry name" value="ComEC_Rec2"/>
    <property type="match status" value="1"/>
</dbReference>
<feature type="transmembrane region" description="Helical" evidence="6">
    <location>
        <begin position="262"/>
        <end position="278"/>
    </location>
</feature>
<comment type="subcellular location">
    <subcellularLocation>
        <location evidence="1">Cell membrane</location>
        <topology evidence="1">Multi-pass membrane protein</topology>
    </subcellularLocation>
</comment>
<keyword evidence="5 6" id="KW-0472">Membrane</keyword>
<organism evidence="8">
    <name type="scientific">Deinococcus sonorensis KR-87</name>
    <dbReference type="NCBI Taxonomy" id="694439"/>
    <lineage>
        <taxon>Bacteria</taxon>
        <taxon>Thermotogati</taxon>
        <taxon>Deinococcota</taxon>
        <taxon>Deinococci</taxon>
        <taxon>Deinococcales</taxon>
        <taxon>Deinococcaceae</taxon>
        <taxon>Deinococcus</taxon>
    </lineage>
</organism>
<dbReference type="SMART" id="SM00849">
    <property type="entry name" value="Lactamase_B"/>
    <property type="match status" value="1"/>
</dbReference>
<dbReference type="EMBL" id="CP158299">
    <property type="protein sequence ID" value="XBV86805.1"/>
    <property type="molecule type" value="Genomic_DNA"/>
</dbReference>
<dbReference type="InterPro" id="IPR004477">
    <property type="entry name" value="ComEC_N"/>
</dbReference>
<feature type="transmembrane region" description="Helical" evidence="6">
    <location>
        <begin position="30"/>
        <end position="58"/>
    </location>
</feature>
<dbReference type="CDD" id="cd07731">
    <property type="entry name" value="ComA-like_MBL-fold"/>
    <property type="match status" value="1"/>
</dbReference>
<feature type="transmembrane region" description="Helical" evidence="6">
    <location>
        <begin position="361"/>
        <end position="381"/>
    </location>
</feature>
<dbReference type="InterPro" id="IPR052159">
    <property type="entry name" value="Competence_DNA_uptake"/>
</dbReference>
<dbReference type="SUPFAM" id="SSF56281">
    <property type="entry name" value="Metallo-hydrolase/oxidoreductase"/>
    <property type="match status" value="1"/>
</dbReference>
<dbReference type="RefSeq" id="WP_350244886.1">
    <property type="nucleotide sequence ID" value="NZ_CP158299.1"/>
</dbReference>
<dbReference type="KEGG" id="dsc:ABOD76_10975"/>
<feature type="transmembrane region" description="Helical" evidence="6">
    <location>
        <begin position="232"/>
        <end position="250"/>
    </location>
</feature>
<dbReference type="GO" id="GO:0030420">
    <property type="term" value="P:establishment of competence for transformation"/>
    <property type="evidence" value="ECO:0007669"/>
    <property type="project" value="InterPro"/>
</dbReference>
<evidence type="ECO:0000256" key="3">
    <source>
        <dbReference type="ARBA" id="ARBA00022692"/>
    </source>
</evidence>
<accession>A0AAU7UE38</accession>
<sequence>MTRGQALFPAPLAITPAHWWERLPPTLPPLLGLMAGILLGFGSGWGWPAALLALALCVPGRRWPLALLAVLACGLGCVREQAWWNAPDPLAGYIGAQLTLQGDWDGQLLHLRDPASAVALSPRPTLGPGPLRVSGVLVRPPPRRIPGGFDARFWLRAQGVRAELVAARVRSHQPQRGLKGWFRRGLTAGLPAREAALMQAIELGDKAELGQQTFDDGQAVQASFARAGLSHLMALSGQNVALLIGGLTLLLTRLPGQTLGRWRYPAMLLFLLGFLWLVGPSPSITRAVLMGMASLGALWAGRGRLDLYGVLALTALVGLTWQPGWLFDLGFQLSYLAVLGLSLSGRAAALLPPRWPEPLRLALVGTVLAEVATLPLVAGSFGQLPLVGLPANLLAELIMAALVPLGFVAGLLGPWSGPLQTINHLLLDALLGVAQTFGHAPVLPWGQVSAAGVAAYAVFALAGALTLTGRLPLRSLALVTLLCVLGTALPGRLQLPREVVYLDVGQGDSTLLRLNGLEVLVDGGGTPRGDYDVGARTVVPALRALGVTRLNVVVATHADADHIEGLISVLQLMRVGELWVGQPKRSDPLMGALIATAQTRHIPVREVRRGDHLQAGDLSLTVLWPQGAPWAAADNDNSVALRLDGPQFHTALLGDLPDPAEERLGVGRLDLLKLAHHGSRFSSSAAFLAETQPRAAIISVGRNSYGHPNAAVLERLRQQGVQVWRTDELGTIRWPIP</sequence>
<proteinExistence type="predicted"/>
<evidence type="ECO:0000313" key="8">
    <source>
        <dbReference type="EMBL" id="XBV86805.1"/>
    </source>
</evidence>
<feature type="transmembrane region" description="Helical" evidence="6">
    <location>
        <begin position="393"/>
        <end position="413"/>
    </location>
</feature>
<keyword evidence="4 6" id="KW-1133">Transmembrane helix</keyword>
<name>A0AAU7UE38_9DEIO</name>
<feature type="transmembrane region" description="Helical" evidence="6">
    <location>
        <begin position="448"/>
        <end position="468"/>
    </location>
</feature>
<evidence type="ECO:0000259" key="7">
    <source>
        <dbReference type="SMART" id="SM00849"/>
    </source>
</evidence>
<feature type="domain" description="Metallo-beta-lactamase" evidence="7">
    <location>
        <begin position="506"/>
        <end position="702"/>
    </location>
</feature>
<keyword evidence="2" id="KW-1003">Cell membrane</keyword>
<dbReference type="AlphaFoldDB" id="A0AAU7UE38"/>